<feature type="region of interest" description="Disordered" evidence="5">
    <location>
        <begin position="301"/>
        <end position="344"/>
    </location>
</feature>
<keyword evidence="7" id="KW-0378">Hydrolase</keyword>
<proteinExistence type="predicted"/>
<gene>
    <name evidence="7" type="ORF">JOF53_005456</name>
</gene>
<keyword evidence="3 6" id="KW-1133">Transmembrane helix</keyword>
<reference evidence="7 8" key="1">
    <citation type="submission" date="2021-03" db="EMBL/GenBank/DDBJ databases">
        <title>Sequencing the genomes of 1000 actinobacteria strains.</title>
        <authorList>
            <person name="Klenk H.-P."/>
        </authorList>
    </citation>
    <scope>NUCLEOTIDE SEQUENCE [LARGE SCALE GENOMIC DNA]</scope>
    <source>
        <strain evidence="7 8">DSM 44580</strain>
    </source>
</reference>
<keyword evidence="2 6" id="KW-0812">Transmembrane</keyword>
<protein>
    <submittedName>
        <fullName evidence="7">Metalloprotease</fullName>
    </submittedName>
</protein>
<keyword evidence="7" id="KW-0482">Metalloprotease</keyword>
<evidence type="ECO:0000313" key="7">
    <source>
        <dbReference type="EMBL" id="MBP2476584.1"/>
    </source>
</evidence>
<dbReference type="Proteomes" id="UP001519363">
    <property type="component" value="Unassembled WGS sequence"/>
</dbReference>
<dbReference type="PANTHER" id="PTHR30168">
    <property type="entry name" value="PUTATIVE MEMBRANE PROTEIN YPFJ"/>
    <property type="match status" value="1"/>
</dbReference>
<organism evidence="7 8">
    <name type="scientific">Crossiella equi</name>
    <dbReference type="NCBI Taxonomy" id="130796"/>
    <lineage>
        <taxon>Bacteria</taxon>
        <taxon>Bacillati</taxon>
        <taxon>Actinomycetota</taxon>
        <taxon>Actinomycetes</taxon>
        <taxon>Pseudonocardiales</taxon>
        <taxon>Pseudonocardiaceae</taxon>
        <taxon>Crossiella</taxon>
    </lineage>
</organism>
<dbReference type="EMBL" id="JAGIOO010000001">
    <property type="protein sequence ID" value="MBP2476584.1"/>
    <property type="molecule type" value="Genomic_DNA"/>
</dbReference>
<dbReference type="RefSeq" id="WP_143343056.1">
    <property type="nucleotide sequence ID" value="NZ_JAGIOO010000001.1"/>
</dbReference>
<comment type="subcellular location">
    <subcellularLocation>
        <location evidence="1">Membrane</location>
        <topology evidence="1">Single-pass membrane protein</topology>
    </subcellularLocation>
</comment>
<evidence type="ECO:0000256" key="6">
    <source>
        <dbReference type="SAM" id="Phobius"/>
    </source>
</evidence>
<dbReference type="InterPro" id="IPR007343">
    <property type="entry name" value="Uncharacterised_pept_Zn_put"/>
</dbReference>
<dbReference type="PANTHER" id="PTHR30168:SF0">
    <property type="entry name" value="INNER MEMBRANE PROTEIN"/>
    <property type="match status" value="1"/>
</dbReference>
<keyword evidence="4 6" id="KW-0472">Membrane</keyword>
<evidence type="ECO:0000313" key="8">
    <source>
        <dbReference type="Proteomes" id="UP001519363"/>
    </source>
</evidence>
<feature type="compositionally biased region" description="Low complexity" evidence="5">
    <location>
        <begin position="85"/>
        <end position="99"/>
    </location>
</feature>
<feature type="region of interest" description="Disordered" evidence="5">
    <location>
        <begin position="76"/>
        <end position="110"/>
    </location>
</feature>
<evidence type="ECO:0000256" key="4">
    <source>
        <dbReference type="ARBA" id="ARBA00023136"/>
    </source>
</evidence>
<feature type="region of interest" description="Disordered" evidence="5">
    <location>
        <begin position="1"/>
        <end position="44"/>
    </location>
</feature>
<name>A0ABS5AJ30_9PSEU</name>
<keyword evidence="8" id="KW-1185">Reference proteome</keyword>
<evidence type="ECO:0000256" key="3">
    <source>
        <dbReference type="ARBA" id="ARBA00022989"/>
    </source>
</evidence>
<accession>A0ABS5AJ30</accession>
<evidence type="ECO:0000256" key="2">
    <source>
        <dbReference type="ARBA" id="ARBA00022692"/>
    </source>
</evidence>
<evidence type="ECO:0000256" key="5">
    <source>
        <dbReference type="SAM" id="MobiDB-lite"/>
    </source>
</evidence>
<keyword evidence="7" id="KW-0645">Protease</keyword>
<comment type="caution">
    <text evidence="7">The sequence shown here is derived from an EMBL/GenBank/DDBJ whole genome shotgun (WGS) entry which is preliminary data.</text>
</comment>
<feature type="transmembrane region" description="Helical" evidence="6">
    <location>
        <begin position="50"/>
        <end position="69"/>
    </location>
</feature>
<dbReference type="GO" id="GO:0008237">
    <property type="term" value="F:metallopeptidase activity"/>
    <property type="evidence" value="ECO:0007669"/>
    <property type="project" value="UniProtKB-KW"/>
</dbReference>
<feature type="compositionally biased region" description="Polar residues" evidence="5">
    <location>
        <begin position="306"/>
        <end position="316"/>
    </location>
</feature>
<sequence length="344" mass="36668">MTVPPGSGQPEYGGYPSSGYQDPYSAYPSYGGYQVEPPPEPPRRRKNSPFTVLLVIVALVGAVVVYAKVTAKYSDTASDAGTSSPAAPGTTQPPEGTQTSPPPLRPRAPRKLEDHPLMVDGGKLAFANCELPKLGRATEQLRAFYLAGLDCLNRAWTPLLESSNLPTYEVELDTSADITETACGKADKDETFVAMYCSRNHMIYMPTKRLLRAYSTTSPGGHLATLAHEYGHHVQSVSGMLAAAGEAQEKAGEDTPGSADVSRRIEMQANCFAGMFLTATVGRGTVTKALADKAVNDFRQADDSADAQSSHGTGRNQGAWARKGYQSGDAKDCNTWAAKPADVK</sequence>
<evidence type="ECO:0000256" key="1">
    <source>
        <dbReference type="ARBA" id="ARBA00004167"/>
    </source>
</evidence>
<dbReference type="Pfam" id="PF04228">
    <property type="entry name" value="Zn_peptidase"/>
    <property type="match status" value="1"/>
</dbReference>